<accession>A0A1M7R5S1</accession>
<protein>
    <recommendedName>
        <fullName evidence="3">Lipoprotein</fullName>
    </recommendedName>
</protein>
<dbReference type="Proteomes" id="UP000184339">
    <property type="component" value="Unassembled WGS sequence"/>
</dbReference>
<evidence type="ECO:0000313" key="1">
    <source>
        <dbReference type="EMBL" id="SHN40543.1"/>
    </source>
</evidence>
<dbReference type="OrthoDB" id="9103420at2"/>
<sequence>MPKNFNLIGLVFISALLSACSSKPTDDDLRQAQTKSYQKMTGSLSEQDKKDIAEMRVLSCTKLEDKSYDCSIQGILGPQKVQMIKGDDGWTVVN</sequence>
<evidence type="ECO:0008006" key="3">
    <source>
        <dbReference type="Google" id="ProtNLM"/>
    </source>
</evidence>
<dbReference type="AlphaFoldDB" id="A0A1M7R5S1"/>
<keyword evidence="2" id="KW-1185">Reference proteome</keyword>
<reference evidence="2" key="1">
    <citation type="submission" date="2016-11" db="EMBL/GenBank/DDBJ databases">
        <authorList>
            <person name="Varghese N."/>
            <person name="Submissions S."/>
        </authorList>
    </citation>
    <scope>NUCLEOTIDE SEQUENCE [LARGE SCALE GENOMIC DNA]</scope>
    <source>
        <strain evidence="2">Sac-22</strain>
    </source>
</reference>
<proteinExistence type="predicted"/>
<dbReference type="PROSITE" id="PS51257">
    <property type="entry name" value="PROKAR_LIPOPROTEIN"/>
    <property type="match status" value="1"/>
</dbReference>
<dbReference type="RefSeq" id="WP_072787582.1">
    <property type="nucleotide sequence ID" value="NZ_FRCX01000011.1"/>
</dbReference>
<organism evidence="1 2">
    <name type="scientific">Duganella sacchari</name>
    <dbReference type="NCBI Taxonomy" id="551987"/>
    <lineage>
        <taxon>Bacteria</taxon>
        <taxon>Pseudomonadati</taxon>
        <taxon>Pseudomonadota</taxon>
        <taxon>Betaproteobacteria</taxon>
        <taxon>Burkholderiales</taxon>
        <taxon>Oxalobacteraceae</taxon>
        <taxon>Telluria group</taxon>
        <taxon>Duganella</taxon>
    </lineage>
</organism>
<name>A0A1M7R5S1_9BURK</name>
<evidence type="ECO:0000313" key="2">
    <source>
        <dbReference type="Proteomes" id="UP000184339"/>
    </source>
</evidence>
<dbReference type="EMBL" id="FRCX01000011">
    <property type="protein sequence ID" value="SHN40543.1"/>
    <property type="molecule type" value="Genomic_DNA"/>
</dbReference>
<gene>
    <name evidence="1" type="ORF">SAMN05192549_11110</name>
</gene>